<gene>
    <name evidence="1" type="ORF">QYB95_16315</name>
</gene>
<dbReference type="Pfam" id="PF06338">
    <property type="entry name" value="ComK"/>
    <property type="match status" value="1"/>
</dbReference>
<dbReference type="EMBL" id="JAUHTQ010000016">
    <property type="protein sequence ID" value="MDN4495119.1"/>
    <property type="molecule type" value="Genomic_DNA"/>
</dbReference>
<reference evidence="1" key="1">
    <citation type="submission" date="2023-07" db="EMBL/GenBank/DDBJ databases">
        <title>Ureibacillus sp. isolated from freshwater well.</title>
        <authorList>
            <person name="Kirdat K."/>
            <person name="Bhatt A."/>
            <person name="Teware R."/>
            <person name="Bhavsar Y."/>
            <person name="Yadav A."/>
        </authorList>
    </citation>
    <scope>NUCLEOTIDE SEQUENCE</scope>
    <source>
        <strain evidence="1">BA0131</strain>
    </source>
</reference>
<organism evidence="1 2">
    <name type="scientific">Ureibacillus aquaedulcis</name>
    <dbReference type="NCBI Taxonomy" id="3058421"/>
    <lineage>
        <taxon>Bacteria</taxon>
        <taxon>Bacillati</taxon>
        <taxon>Bacillota</taxon>
        <taxon>Bacilli</taxon>
        <taxon>Bacillales</taxon>
        <taxon>Caryophanaceae</taxon>
        <taxon>Ureibacillus</taxon>
    </lineage>
</organism>
<name>A0ABT8GV85_9BACL</name>
<protein>
    <submittedName>
        <fullName evidence="1">Competence protein ComK</fullName>
    </submittedName>
</protein>
<sequence length="183" mass="20634">MTKLEEMFFNNHRILAIAPQYHVKYASAIYTVQKAETFHSLHTCTRNMETYCLLNGSSLEGRKLSSRKCFKDVKNPSILISDPLAIAAFQVPTVDNLDTIWIMDIFGAKIESLPNNHTVITLSSGVELITSLPANLVEKRREKALNLLKTNALKYSLSHKFPFNIAASHINHSSLNHYIHPSP</sequence>
<proteinExistence type="predicted"/>
<dbReference type="InterPro" id="IPR010461">
    <property type="entry name" value="ComK"/>
</dbReference>
<evidence type="ECO:0000313" key="2">
    <source>
        <dbReference type="Proteomes" id="UP001172743"/>
    </source>
</evidence>
<accession>A0ABT8GV85</accession>
<comment type="caution">
    <text evidence="1">The sequence shown here is derived from an EMBL/GenBank/DDBJ whole genome shotgun (WGS) entry which is preliminary data.</text>
</comment>
<keyword evidence="2" id="KW-1185">Reference proteome</keyword>
<dbReference type="RefSeq" id="WP_301139436.1">
    <property type="nucleotide sequence ID" value="NZ_JAUHTQ010000016.1"/>
</dbReference>
<dbReference type="Proteomes" id="UP001172743">
    <property type="component" value="Unassembled WGS sequence"/>
</dbReference>
<evidence type="ECO:0000313" key="1">
    <source>
        <dbReference type="EMBL" id="MDN4495119.1"/>
    </source>
</evidence>